<proteinExistence type="inferred from homology"/>
<name>A0A4U7JKX8_9FIRM</name>
<dbReference type="OrthoDB" id="9778226at2"/>
<comment type="similarity">
    <text evidence="1">Belongs to the phosphopentomutase family.</text>
</comment>
<evidence type="ECO:0000256" key="3">
    <source>
        <dbReference type="ARBA" id="ARBA00023211"/>
    </source>
</evidence>
<organism evidence="5 6">
    <name type="scientific">Ruminiclostridium herbifermentans</name>
    <dbReference type="NCBI Taxonomy" id="2488810"/>
    <lineage>
        <taxon>Bacteria</taxon>
        <taxon>Bacillati</taxon>
        <taxon>Bacillota</taxon>
        <taxon>Clostridia</taxon>
        <taxon>Eubacteriales</taxon>
        <taxon>Oscillospiraceae</taxon>
        <taxon>Ruminiclostridium</taxon>
    </lineage>
</organism>
<evidence type="ECO:0000313" key="5">
    <source>
        <dbReference type="EMBL" id="QNU67194.1"/>
    </source>
</evidence>
<dbReference type="PANTHER" id="PTHR21110">
    <property type="entry name" value="PHOSPHOPENTOMUTASE"/>
    <property type="match status" value="1"/>
</dbReference>
<dbReference type="PANTHER" id="PTHR21110:SF0">
    <property type="entry name" value="PHOSPHOPENTOMUTASE"/>
    <property type="match status" value="1"/>
</dbReference>
<dbReference type="AlphaFoldDB" id="A0A4U7JKX8"/>
<dbReference type="GO" id="GO:0009117">
    <property type="term" value="P:nucleotide metabolic process"/>
    <property type="evidence" value="ECO:0007669"/>
    <property type="project" value="InterPro"/>
</dbReference>
<dbReference type="SUPFAM" id="SSF53649">
    <property type="entry name" value="Alkaline phosphatase-like"/>
    <property type="match status" value="1"/>
</dbReference>
<evidence type="ECO:0000256" key="4">
    <source>
        <dbReference type="ARBA" id="ARBA00023235"/>
    </source>
</evidence>
<keyword evidence="2" id="KW-0479">Metal-binding</keyword>
<dbReference type="Proteomes" id="UP000306409">
    <property type="component" value="Chromosome"/>
</dbReference>
<dbReference type="GO" id="GO:0005829">
    <property type="term" value="C:cytosol"/>
    <property type="evidence" value="ECO:0007669"/>
    <property type="project" value="TreeGrafter"/>
</dbReference>
<keyword evidence="3" id="KW-0464">Manganese</keyword>
<dbReference type="RefSeq" id="WP_137697259.1">
    <property type="nucleotide sequence ID" value="NZ_CP061336.1"/>
</dbReference>
<dbReference type="InterPro" id="IPR017850">
    <property type="entry name" value="Alkaline_phosphatase_core_sf"/>
</dbReference>
<dbReference type="InterPro" id="IPR006124">
    <property type="entry name" value="Metalloenzyme"/>
</dbReference>
<dbReference type="Gene3D" id="3.40.720.10">
    <property type="entry name" value="Alkaline Phosphatase, subunit A"/>
    <property type="match status" value="1"/>
</dbReference>
<dbReference type="GO" id="GO:0008973">
    <property type="term" value="F:phosphopentomutase activity"/>
    <property type="evidence" value="ECO:0007669"/>
    <property type="project" value="InterPro"/>
</dbReference>
<dbReference type="GO" id="GO:0043094">
    <property type="term" value="P:metabolic compound salvage"/>
    <property type="evidence" value="ECO:0007669"/>
    <property type="project" value="InterPro"/>
</dbReference>
<dbReference type="KEGG" id="rher:EHE19_001160"/>
<evidence type="ECO:0000313" key="6">
    <source>
        <dbReference type="Proteomes" id="UP000306409"/>
    </source>
</evidence>
<gene>
    <name evidence="5" type="ORF">EHE19_001160</name>
</gene>
<protein>
    <submittedName>
        <fullName evidence="5">Peptidase</fullName>
    </submittedName>
</protein>
<reference evidence="5 6" key="1">
    <citation type="submission" date="2020-09" db="EMBL/GenBank/DDBJ databases">
        <title>Characterization and genome sequencing of Ruminiclostridium sp. nov. MA18.</title>
        <authorList>
            <person name="Rettenmaier R."/>
            <person name="Kowollik M.-L."/>
            <person name="Liebl W."/>
            <person name="Zverlov V."/>
        </authorList>
    </citation>
    <scope>NUCLEOTIDE SEQUENCE [LARGE SCALE GENOMIC DNA]</scope>
    <source>
        <strain evidence="5 6">MA18</strain>
    </source>
</reference>
<keyword evidence="6" id="KW-1185">Reference proteome</keyword>
<evidence type="ECO:0000256" key="2">
    <source>
        <dbReference type="ARBA" id="ARBA00022723"/>
    </source>
</evidence>
<dbReference type="InterPro" id="IPR010045">
    <property type="entry name" value="DeoB"/>
</dbReference>
<evidence type="ECO:0000256" key="1">
    <source>
        <dbReference type="ARBA" id="ARBA00010373"/>
    </source>
</evidence>
<sequence>MKVIFIFIDGVGIGSKNSNTNPIYATQNLVLAKLIEDARFKADASLGIEGLPQSATGQTSIFTGVNASATINRHLSGQPTASLRDIIYRVNMFSELKNMGFNVTSANVYRDEYLAKMLDMKDKRNRPSVTSVMGMAAGIKFKTVADFVDNRGIYHDLTGEILKESGYIVNTISPEKAAQNLYQLSRDNDFTLFEHFITDIAGHIASMNDAVSVIEILDSFLAELISLMDFEEDVLIITSDHGNIEDVTVQTHTMNKVPVVVLGKKADGVNRQINSLVDIMPYVLELFSIQENGYNFK</sequence>
<dbReference type="Pfam" id="PF01676">
    <property type="entry name" value="Metalloenzyme"/>
    <property type="match status" value="1"/>
</dbReference>
<dbReference type="GO" id="GO:0000287">
    <property type="term" value="F:magnesium ion binding"/>
    <property type="evidence" value="ECO:0007669"/>
    <property type="project" value="InterPro"/>
</dbReference>
<accession>A0A4U7JKX8</accession>
<keyword evidence="4" id="KW-0413">Isomerase</keyword>
<dbReference type="EMBL" id="CP061336">
    <property type="protein sequence ID" value="QNU67194.1"/>
    <property type="molecule type" value="Genomic_DNA"/>
</dbReference>